<comment type="caution">
    <text evidence="1">The sequence shown here is derived from an EMBL/GenBank/DDBJ whole genome shotgun (WGS) entry which is preliminary data.</text>
</comment>
<protein>
    <submittedName>
        <fullName evidence="1">Uncharacterized protein</fullName>
    </submittedName>
</protein>
<dbReference type="Proteomes" id="UP000295008">
    <property type="component" value="Unassembled WGS sequence"/>
</dbReference>
<accession>A0A4R1RUI9</accession>
<reference evidence="1 2" key="1">
    <citation type="submission" date="2019-03" db="EMBL/GenBank/DDBJ databases">
        <title>Genomic Encyclopedia of Type Strains, Phase IV (KMG-IV): sequencing the most valuable type-strain genomes for metagenomic binning, comparative biology and taxonomic classification.</title>
        <authorList>
            <person name="Goeker M."/>
        </authorList>
    </citation>
    <scope>NUCLEOTIDE SEQUENCE [LARGE SCALE GENOMIC DNA]</scope>
    <source>
        <strain evidence="1 2">LX-B</strain>
    </source>
</reference>
<evidence type="ECO:0000313" key="1">
    <source>
        <dbReference type="EMBL" id="TCL70069.1"/>
    </source>
</evidence>
<name>A0A4R1RUI9_HYDET</name>
<keyword evidence="2" id="KW-1185">Reference proteome</keyword>
<sequence length="93" mass="10444">MKYRDSIPVIRNSTIRSIIQFFTPKIERNARSIGEGRGAAVTWLKEFGVLLGLLQQQFVAGHFDGDTIDFALDAVQDLEDPFVHVELDLPGIE</sequence>
<dbReference type="EMBL" id="SLUN01000010">
    <property type="protein sequence ID" value="TCL70069.1"/>
    <property type="molecule type" value="Genomic_DNA"/>
</dbReference>
<organism evidence="1 2">
    <name type="scientific">Hydrogenispora ethanolica</name>
    <dbReference type="NCBI Taxonomy" id="1082276"/>
    <lineage>
        <taxon>Bacteria</taxon>
        <taxon>Bacillati</taxon>
        <taxon>Bacillota</taxon>
        <taxon>Hydrogenispora</taxon>
    </lineage>
</organism>
<proteinExistence type="predicted"/>
<gene>
    <name evidence="1" type="ORF">EDC14_101058</name>
</gene>
<evidence type="ECO:0000313" key="2">
    <source>
        <dbReference type="Proteomes" id="UP000295008"/>
    </source>
</evidence>
<dbReference type="AlphaFoldDB" id="A0A4R1RUI9"/>